<evidence type="ECO:0000313" key="2">
    <source>
        <dbReference type="EMBL" id="HHI49410.1"/>
    </source>
</evidence>
<sequence length="163" mass="17846">MMEGRGPIRMLSPEVYTFILAMSPVVESRGAIPYGVLAGIEPNSVLLLSIAGNILPVPFLLLVLSKLEQLIIARPENSWLRSLYLRYIGSLRRKAKEKIDRYGFFGVMLFVAVPVPGSGAWAGSLVAHLFGLEKKKALAAIVFGVVEAALMIYAFVTFLGFVF</sequence>
<dbReference type="PANTHER" id="PTHR36007:SF2">
    <property type="entry name" value="TRANSPORT PROTEIN-RELATED"/>
    <property type="match status" value="1"/>
</dbReference>
<accession>A0A7J3V1M4</accession>
<dbReference type="AlphaFoldDB" id="A0A7J3V1M4"/>
<dbReference type="EMBL" id="DRVT01000053">
    <property type="protein sequence ID" value="HHI49410.1"/>
    <property type="molecule type" value="Genomic_DNA"/>
</dbReference>
<name>A0A7J3V1M4_9CREN</name>
<keyword evidence="1" id="KW-1133">Transmembrane helix</keyword>
<evidence type="ECO:0008006" key="3">
    <source>
        <dbReference type="Google" id="ProtNLM"/>
    </source>
</evidence>
<feature type="transmembrane region" description="Helical" evidence="1">
    <location>
        <begin position="102"/>
        <end position="131"/>
    </location>
</feature>
<proteinExistence type="predicted"/>
<reference evidence="2" key="1">
    <citation type="journal article" date="2020" name="mSystems">
        <title>Genome- and Community-Level Interaction Insights into Carbon Utilization and Element Cycling Functions of Hydrothermarchaeota in Hydrothermal Sediment.</title>
        <authorList>
            <person name="Zhou Z."/>
            <person name="Liu Y."/>
            <person name="Xu W."/>
            <person name="Pan J."/>
            <person name="Luo Z.H."/>
            <person name="Li M."/>
        </authorList>
    </citation>
    <scope>NUCLEOTIDE SEQUENCE [LARGE SCALE GENOMIC DNA]</scope>
    <source>
        <strain evidence="2">SpSt-1038</strain>
    </source>
</reference>
<comment type="caution">
    <text evidence="2">The sequence shown here is derived from an EMBL/GenBank/DDBJ whole genome shotgun (WGS) entry which is preliminary data.</text>
</comment>
<feature type="transmembrane region" description="Helical" evidence="1">
    <location>
        <begin position="137"/>
        <end position="162"/>
    </location>
</feature>
<dbReference type="PANTHER" id="PTHR36007">
    <property type="entry name" value="TRANSPORT PROTEIN-RELATED"/>
    <property type="match status" value="1"/>
</dbReference>
<gene>
    <name evidence="2" type="ORF">ENL91_04480</name>
</gene>
<dbReference type="Pfam" id="PF06695">
    <property type="entry name" value="Sm_multidrug_ex"/>
    <property type="match status" value="1"/>
</dbReference>
<keyword evidence="1" id="KW-0812">Transmembrane</keyword>
<dbReference type="InterPro" id="IPR009577">
    <property type="entry name" value="Sm_multidrug_ex"/>
</dbReference>
<keyword evidence="1" id="KW-0472">Membrane</keyword>
<evidence type="ECO:0000256" key="1">
    <source>
        <dbReference type="SAM" id="Phobius"/>
    </source>
</evidence>
<protein>
    <recommendedName>
        <fullName evidence="3">Ligand-binding protein SH3</fullName>
    </recommendedName>
</protein>
<organism evidence="2">
    <name type="scientific">Candidatus Methanosuratincola petrocarbonis</name>
    <name type="common">ex Vanwonterghem et al. 2016</name>
    <dbReference type="NCBI Taxonomy" id="1867261"/>
    <lineage>
        <taxon>Archaea</taxon>
        <taxon>Thermoproteota</taxon>
        <taxon>Methanosuratincolia</taxon>
        <taxon>Candidatus Methanomethylicales</taxon>
        <taxon>Candidatus Methanomethylicaceae</taxon>
        <taxon>Candidatus Methanosuratincola (ex Vanwonterghem et al. 2016)</taxon>
    </lineage>
</organism>